<dbReference type="InterPro" id="IPR013830">
    <property type="entry name" value="SGNH_hydro"/>
</dbReference>
<dbReference type="Pfam" id="PF13517">
    <property type="entry name" value="FG-GAP_3"/>
    <property type="match status" value="1"/>
</dbReference>
<name>A0A4R4XZC6_9PSEU</name>
<accession>A0A4R4XZC6</accession>
<comment type="caution">
    <text evidence="4">The sequence shown here is derived from an EMBL/GenBank/DDBJ whole genome shotgun (WGS) entry which is preliminary data.</text>
</comment>
<dbReference type="Proteomes" id="UP000294947">
    <property type="component" value="Unassembled WGS sequence"/>
</dbReference>
<evidence type="ECO:0000256" key="1">
    <source>
        <dbReference type="ARBA" id="ARBA00022729"/>
    </source>
</evidence>
<dbReference type="AlphaFoldDB" id="A0A4R4XZC6"/>
<feature type="region of interest" description="Disordered" evidence="2">
    <location>
        <begin position="403"/>
        <end position="432"/>
    </location>
</feature>
<gene>
    <name evidence="4" type="ORF">E1288_40995</name>
</gene>
<keyword evidence="1" id="KW-0732">Signal</keyword>
<dbReference type="InterPro" id="IPR036514">
    <property type="entry name" value="SGNH_hydro_sf"/>
</dbReference>
<feature type="region of interest" description="Disordered" evidence="2">
    <location>
        <begin position="1"/>
        <end position="22"/>
    </location>
</feature>
<dbReference type="SUPFAM" id="SSF69318">
    <property type="entry name" value="Integrin alpha N-terminal domain"/>
    <property type="match status" value="1"/>
</dbReference>
<dbReference type="InterPro" id="IPR003539">
    <property type="entry name" value="CD_toxinB"/>
</dbReference>
<dbReference type="InterPro" id="IPR028994">
    <property type="entry name" value="Integrin_alpha_N"/>
</dbReference>
<dbReference type="Gene3D" id="3.60.10.10">
    <property type="entry name" value="Endonuclease/exonuclease/phosphatase"/>
    <property type="match status" value="1"/>
</dbReference>
<dbReference type="SUPFAM" id="SSF52266">
    <property type="entry name" value="SGNH hydrolase"/>
    <property type="match status" value="1"/>
</dbReference>
<evidence type="ECO:0000313" key="4">
    <source>
        <dbReference type="EMBL" id="TDD37036.1"/>
    </source>
</evidence>
<dbReference type="EMBL" id="SMKW01000101">
    <property type="protein sequence ID" value="TDD37036.1"/>
    <property type="molecule type" value="Genomic_DNA"/>
</dbReference>
<dbReference type="Gene3D" id="2.130.10.130">
    <property type="entry name" value="Integrin alpha, N-terminal"/>
    <property type="match status" value="1"/>
</dbReference>
<dbReference type="CDD" id="cd01833">
    <property type="entry name" value="XynB_like"/>
    <property type="match status" value="1"/>
</dbReference>
<sequence length="899" mass="98492">MTSTWNMQGQRDGIGGSPQSRWADDIPNVLGNDVDVLALQEAGSEEPAGARYTNRRFGEDGRGIAEFEYEIAGRTYYLYWMDVGQQRNSMAIVSRVRVDDAVQLAVHSDVNSRPIMGVLIGTTWFFNAHGYAGTYPGFQDAGADVGSIVDRARSYAASRMPTSHWRVLGDFNIEPTNVPLSLQRYIVRTGEPTHIGRSVDRELDFTFYSDATLWNFFFGRGRAISDHISILIVMSLLCGRSGEAAASSSEGCGGLTPGYSYRLFSIGKDGSERQLVRTDNNTDVPHFAPSQGDWPEESFQVVLGKNSGTFKLKMEKGCLYRAGRVLVGFGSCDVDDKSSDWSFSDGHILDPYSNEAVSLGPAHDDEVFLDTVRMKPGAHPWRFEKVGDGQNELEIRAMPLGDSITAGRESSDNNGYRDELNDELKTRFGPDQVDFVGSSRAGTMPDPDNEGHPGWRIDEIASIADCTVPQYQPNVITLHAGTNDFDQEYKLSSAPQRMKDLIEQALEDSPKAAVVVAKVIPTAKAGMQPRIDAFNAELPGIVADFQKRGKHVLLVDTDDVEVDDGLQTDSHPNDHGYAKLGGDFYDGVVEAADRGWIEKPNPNREPTKCESPDPGDGDDGIGPGWRALGVVAPGMDHPDGRTDLADFDGDGRDDYVRINEASQTLRIALNRPGDAPGNPRWVEVKTDPPDAFDQAWHPGWDVHFADLDGDRDDDFVQTPPGGSSEEASIALNMGVHDGKITWFGPGGVDLALDDVPPEAIRFADVNGDGRDDYLRVGEDGSVHAYYNLLTDDGRRWEEHRNWAPGVPYGSREKLRLADVNGDRKADYLMVGPKGAVHAYINNGGRGEGGFTEHRYFANETGYSGDESTFRDISGDGKSDYVVVYDGGSVRCWLNRGGNV</sequence>
<evidence type="ECO:0000256" key="2">
    <source>
        <dbReference type="SAM" id="MobiDB-lite"/>
    </source>
</evidence>
<dbReference type="PANTHER" id="PTHR30383:SF5">
    <property type="entry name" value="SGNH HYDROLASE-TYPE ESTERASE DOMAIN-CONTAINING PROTEIN"/>
    <property type="match status" value="1"/>
</dbReference>
<organism evidence="4 5">
    <name type="scientific">Saccharopolyspora elongata</name>
    <dbReference type="NCBI Taxonomy" id="2530387"/>
    <lineage>
        <taxon>Bacteria</taxon>
        <taxon>Bacillati</taxon>
        <taxon>Actinomycetota</taxon>
        <taxon>Actinomycetes</taxon>
        <taxon>Pseudonocardiales</taxon>
        <taxon>Pseudonocardiaceae</taxon>
        <taxon>Saccharopolyspora</taxon>
    </lineage>
</organism>
<feature type="compositionally biased region" description="Basic and acidic residues" evidence="2">
    <location>
        <begin position="597"/>
        <end position="611"/>
    </location>
</feature>
<dbReference type="PRINTS" id="PR01388">
    <property type="entry name" value="CDTOXINB"/>
</dbReference>
<keyword evidence="5" id="KW-1185">Reference proteome</keyword>
<dbReference type="InterPro" id="IPR051532">
    <property type="entry name" value="Ester_Hydrolysis_Enzymes"/>
</dbReference>
<feature type="domain" description="SGNH hydrolase-type esterase" evidence="3">
    <location>
        <begin position="400"/>
        <end position="578"/>
    </location>
</feature>
<reference evidence="4 5" key="1">
    <citation type="submission" date="2019-03" db="EMBL/GenBank/DDBJ databases">
        <title>Draft genome sequences of novel Actinobacteria.</title>
        <authorList>
            <person name="Sahin N."/>
            <person name="Ay H."/>
            <person name="Saygin H."/>
        </authorList>
    </citation>
    <scope>NUCLEOTIDE SEQUENCE [LARGE SCALE GENOMIC DNA]</scope>
    <source>
        <strain evidence="4 5">7K502</strain>
    </source>
</reference>
<dbReference type="OrthoDB" id="468550at2"/>
<dbReference type="RefSeq" id="WP_132494066.1">
    <property type="nucleotide sequence ID" value="NZ_SMKW01000101.1"/>
</dbReference>
<dbReference type="Pfam" id="PF13472">
    <property type="entry name" value="Lipase_GDSL_2"/>
    <property type="match status" value="1"/>
</dbReference>
<dbReference type="PANTHER" id="PTHR30383">
    <property type="entry name" value="THIOESTERASE 1/PROTEASE 1/LYSOPHOSPHOLIPASE L1"/>
    <property type="match status" value="1"/>
</dbReference>
<dbReference type="GO" id="GO:0004622">
    <property type="term" value="F:phosphatidylcholine lysophospholipase activity"/>
    <property type="evidence" value="ECO:0007669"/>
    <property type="project" value="TreeGrafter"/>
</dbReference>
<dbReference type="InterPro" id="IPR036691">
    <property type="entry name" value="Endo/exonu/phosph_ase_sf"/>
</dbReference>
<dbReference type="SUPFAM" id="SSF56219">
    <property type="entry name" value="DNase I-like"/>
    <property type="match status" value="1"/>
</dbReference>
<feature type="region of interest" description="Disordered" evidence="2">
    <location>
        <begin position="597"/>
        <end position="622"/>
    </location>
</feature>
<dbReference type="Gene3D" id="3.40.50.1110">
    <property type="entry name" value="SGNH hydrolase"/>
    <property type="match status" value="1"/>
</dbReference>
<protein>
    <recommendedName>
        <fullName evidence="3">SGNH hydrolase-type esterase domain-containing protein</fullName>
    </recommendedName>
</protein>
<proteinExistence type="predicted"/>
<evidence type="ECO:0000259" key="3">
    <source>
        <dbReference type="Pfam" id="PF13472"/>
    </source>
</evidence>
<feature type="compositionally biased region" description="Basic and acidic residues" evidence="2">
    <location>
        <begin position="409"/>
        <end position="428"/>
    </location>
</feature>
<dbReference type="InterPro" id="IPR013517">
    <property type="entry name" value="FG-GAP"/>
</dbReference>
<evidence type="ECO:0000313" key="5">
    <source>
        <dbReference type="Proteomes" id="UP000294947"/>
    </source>
</evidence>